<proteinExistence type="predicted"/>
<feature type="region of interest" description="Disordered" evidence="1">
    <location>
        <begin position="1"/>
        <end position="31"/>
    </location>
</feature>
<comment type="caution">
    <text evidence="3">The sequence shown here is derived from an EMBL/GenBank/DDBJ whole genome shotgun (WGS) entry which is preliminary data.</text>
</comment>
<protein>
    <recommendedName>
        <fullName evidence="2">Reverse transcriptase Ty1/copia-type domain-containing protein</fullName>
    </recommendedName>
</protein>
<dbReference type="PANTHER" id="PTHR11439">
    <property type="entry name" value="GAG-POL-RELATED RETROTRANSPOSON"/>
    <property type="match status" value="1"/>
</dbReference>
<evidence type="ECO:0000259" key="2">
    <source>
        <dbReference type="Pfam" id="PF07727"/>
    </source>
</evidence>
<dbReference type="InterPro" id="IPR013103">
    <property type="entry name" value="RVT_2"/>
</dbReference>
<dbReference type="EMBL" id="JARBHB010000016">
    <property type="protein sequence ID" value="KAJ8866952.1"/>
    <property type="molecule type" value="Genomic_DNA"/>
</dbReference>
<evidence type="ECO:0000313" key="4">
    <source>
        <dbReference type="Proteomes" id="UP001159363"/>
    </source>
</evidence>
<sequence>MKLKLSLKKGSGIMNGRRHHKQNHSKKVGRTQIQEGDRKVSEVLKSYLGLKKGSRCKLAKEGDSLAAVLMGKDVDLLNTEQLENLKVFVNMSSADDKVKRRRRSYYWRERKLLKEDGYLLLNTRYKARLVIKGCAQIKGYDYSDTYALVAKLTTIRILLCLANCKSLYVHHLDVKNAFLYGVLKDEIFMLPPEGVQWVGLKRVLRYLKGTLDLGSRFKGISDVPLLEYADAVCWATKKQQTVALSTAESEFVTLASAT</sequence>
<gene>
    <name evidence="3" type="ORF">PR048_032814</name>
</gene>
<evidence type="ECO:0000313" key="3">
    <source>
        <dbReference type="EMBL" id="KAJ8866952.1"/>
    </source>
</evidence>
<keyword evidence="4" id="KW-1185">Reference proteome</keyword>
<name>A0ABQ9G686_9NEOP</name>
<dbReference type="PANTHER" id="PTHR11439:SF463">
    <property type="entry name" value="REVERSE TRANSCRIPTASE TY1_COPIA-TYPE DOMAIN-CONTAINING PROTEIN"/>
    <property type="match status" value="1"/>
</dbReference>
<dbReference type="Pfam" id="PF07727">
    <property type="entry name" value="RVT_2"/>
    <property type="match status" value="1"/>
</dbReference>
<feature type="non-terminal residue" evidence="3">
    <location>
        <position position="258"/>
    </location>
</feature>
<dbReference type="Proteomes" id="UP001159363">
    <property type="component" value="Chromosome 15"/>
</dbReference>
<feature type="domain" description="Reverse transcriptase Ty1/copia-type" evidence="2">
    <location>
        <begin position="121"/>
        <end position="196"/>
    </location>
</feature>
<evidence type="ECO:0000256" key="1">
    <source>
        <dbReference type="SAM" id="MobiDB-lite"/>
    </source>
</evidence>
<organism evidence="3 4">
    <name type="scientific">Dryococelus australis</name>
    <dbReference type="NCBI Taxonomy" id="614101"/>
    <lineage>
        <taxon>Eukaryota</taxon>
        <taxon>Metazoa</taxon>
        <taxon>Ecdysozoa</taxon>
        <taxon>Arthropoda</taxon>
        <taxon>Hexapoda</taxon>
        <taxon>Insecta</taxon>
        <taxon>Pterygota</taxon>
        <taxon>Neoptera</taxon>
        <taxon>Polyneoptera</taxon>
        <taxon>Phasmatodea</taxon>
        <taxon>Verophasmatodea</taxon>
        <taxon>Anareolatae</taxon>
        <taxon>Phasmatidae</taxon>
        <taxon>Eurycanthinae</taxon>
        <taxon>Dryococelus</taxon>
    </lineage>
</organism>
<accession>A0ABQ9G686</accession>
<feature type="compositionally biased region" description="Basic residues" evidence="1">
    <location>
        <begin position="16"/>
        <end position="29"/>
    </location>
</feature>
<reference evidence="3 4" key="1">
    <citation type="submission" date="2023-02" db="EMBL/GenBank/DDBJ databases">
        <title>LHISI_Scaffold_Assembly.</title>
        <authorList>
            <person name="Stuart O.P."/>
            <person name="Cleave R."/>
            <person name="Magrath M.J.L."/>
            <person name="Mikheyev A.S."/>
        </authorList>
    </citation>
    <scope>NUCLEOTIDE SEQUENCE [LARGE SCALE GENOMIC DNA]</scope>
    <source>
        <strain evidence="3">Daus_M_001</strain>
        <tissue evidence="3">Leg muscle</tissue>
    </source>
</reference>